<accession>A0A2J0LJB0</accession>
<sequence length="174" mass="18268">MAKLTDKRVVMVIAEKNFRDEEFFKPKEALENAGVKVDVASSNTKLAKGTLGKTYVPDKLVLDINVSDYDAVIFIGGAGCRQYWKDAKALSVIKEAVVQGKVVGGICSAGATLALAGVLENKKATCFPGEAQILKDNGANYTAKSVEVDGNIITADGPGSAVAFGEALVKKLGE</sequence>
<protein>
    <recommendedName>
        <fullName evidence="1">DJ-1/PfpI domain-containing protein</fullName>
    </recommendedName>
</protein>
<dbReference type="SUPFAM" id="SSF52317">
    <property type="entry name" value="Class I glutamine amidotransferase-like"/>
    <property type="match status" value="1"/>
</dbReference>
<comment type="caution">
    <text evidence="2">The sequence shown here is derived from an EMBL/GenBank/DDBJ whole genome shotgun (WGS) entry which is preliminary data.</text>
</comment>
<dbReference type="PANTHER" id="PTHR48094:SF12">
    <property type="entry name" value="PARKINSON DISEASE PROTEIN 7 HOMOLOG"/>
    <property type="match status" value="1"/>
</dbReference>
<proteinExistence type="predicted"/>
<dbReference type="EMBL" id="PFGP01000017">
    <property type="protein sequence ID" value="PIW66944.1"/>
    <property type="molecule type" value="Genomic_DNA"/>
</dbReference>
<dbReference type="Pfam" id="PF01965">
    <property type="entry name" value="DJ-1_PfpI"/>
    <property type="match status" value="1"/>
</dbReference>
<name>A0A2J0LJB0_9BACT</name>
<evidence type="ECO:0000313" key="3">
    <source>
        <dbReference type="Proteomes" id="UP000231267"/>
    </source>
</evidence>
<dbReference type="Gene3D" id="3.40.50.880">
    <property type="match status" value="1"/>
</dbReference>
<dbReference type="AlphaFoldDB" id="A0A2J0LJB0"/>
<dbReference type="PANTHER" id="PTHR48094">
    <property type="entry name" value="PROTEIN/NUCLEIC ACID DEGLYCASE DJ-1-RELATED"/>
    <property type="match status" value="1"/>
</dbReference>
<gene>
    <name evidence="2" type="ORF">COW11_00765</name>
</gene>
<evidence type="ECO:0000259" key="1">
    <source>
        <dbReference type="Pfam" id="PF01965"/>
    </source>
</evidence>
<organism evidence="2 3">
    <name type="scientific">Candidatus Taenaricola geysiri</name>
    <dbReference type="NCBI Taxonomy" id="1974752"/>
    <lineage>
        <taxon>Bacteria</taxon>
        <taxon>Pseudomonadati</taxon>
        <taxon>Candidatus Omnitrophota</taxon>
        <taxon>Candidatus Taenaricola</taxon>
    </lineage>
</organism>
<feature type="domain" description="DJ-1/PfpI" evidence="1">
    <location>
        <begin position="7"/>
        <end position="170"/>
    </location>
</feature>
<evidence type="ECO:0000313" key="2">
    <source>
        <dbReference type="EMBL" id="PIW66944.1"/>
    </source>
</evidence>
<reference evidence="2 3" key="1">
    <citation type="submission" date="2017-09" db="EMBL/GenBank/DDBJ databases">
        <title>Depth-based differentiation of microbial function through sediment-hosted aquifers and enrichment of novel symbionts in the deep terrestrial subsurface.</title>
        <authorList>
            <person name="Probst A.J."/>
            <person name="Ladd B."/>
            <person name="Jarett J.K."/>
            <person name="Geller-Mcgrath D.E."/>
            <person name="Sieber C.M."/>
            <person name="Emerson J.B."/>
            <person name="Anantharaman K."/>
            <person name="Thomas B.C."/>
            <person name="Malmstrom R."/>
            <person name="Stieglmeier M."/>
            <person name="Klingl A."/>
            <person name="Woyke T."/>
            <person name="Ryan C.M."/>
            <person name="Banfield J.F."/>
        </authorList>
    </citation>
    <scope>NUCLEOTIDE SEQUENCE [LARGE SCALE GENOMIC DNA]</scope>
    <source>
        <strain evidence="2">CG12_big_fil_rev_8_21_14_0_65_43_15</strain>
    </source>
</reference>
<dbReference type="CDD" id="cd03135">
    <property type="entry name" value="GATase1_DJ-1"/>
    <property type="match status" value="1"/>
</dbReference>
<dbReference type="InterPro" id="IPR050325">
    <property type="entry name" value="Prot/Nucl_acid_deglycase"/>
</dbReference>
<dbReference type="InterPro" id="IPR029062">
    <property type="entry name" value="Class_I_gatase-like"/>
</dbReference>
<dbReference type="Proteomes" id="UP000231267">
    <property type="component" value="Unassembled WGS sequence"/>
</dbReference>
<dbReference type="InterPro" id="IPR002818">
    <property type="entry name" value="DJ-1/PfpI"/>
</dbReference>
<dbReference type="GO" id="GO:0005737">
    <property type="term" value="C:cytoplasm"/>
    <property type="evidence" value="ECO:0007669"/>
    <property type="project" value="TreeGrafter"/>
</dbReference>